<evidence type="ECO:0000313" key="3">
    <source>
        <dbReference type="Proteomes" id="UP001058974"/>
    </source>
</evidence>
<protein>
    <submittedName>
        <fullName evidence="2">Uncharacterized protein</fullName>
    </submittedName>
</protein>
<dbReference type="AlphaFoldDB" id="A0A9D4VN55"/>
<dbReference type="Gramene" id="Psat07G0293500-T1">
    <property type="protein sequence ID" value="KAI5386591.1"/>
    <property type="gene ID" value="KIW84_072935"/>
</dbReference>
<evidence type="ECO:0000256" key="1">
    <source>
        <dbReference type="ARBA" id="ARBA00009737"/>
    </source>
</evidence>
<evidence type="ECO:0000313" key="2">
    <source>
        <dbReference type="EMBL" id="KAI5386591.1"/>
    </source>
</evidence>
<dbReference type="Proteomes" id="UP001058974">
    <property type="component" value="Chromosome 7"/>
</dbReference>
<sequence length="146" mass="16461">MRFNTIYGVAKECSTELRPSIKTVEETIKSVVGPVKDKFHLVPDEILRHTNTDQDHHCVGHPTPVANITTLSEMAVRIYTKCEPVVEQNVAYAWRKVKQTPVFHRVANVVASKAAICTKKYNDVVIGVAEKSSKVPNERLIFQYVI</sequence>
<dbReference type="InterPro" id="IPR008802">
    <property type="entry name" value="REF"/>
</dbReference>
<keyword evidence="3" id="KW-1185">Reference proteome</keyword>
<comment type="caution">
    <text evidence="2">The sequence shown here is derived from an EMBL/GenBank/DDBJ whole genome shotgun (WGS) entry which is preliminary data.</text>
</comment>
<organism evidence="2 3">
    <name type="scientific">Pisum sativum</name>
    <name type="common">Garden pea</name>
    <name type="synonym">Lathyrus oleraceus</name>
    <dbReference type="NCBI Taxonomy" id="3888"/>
    <lineage>
        <taxon>Eukaryota</taxon>
        <taxon>Viridiplantae</taxon>
        <taxon>Streptophyta</taxon>
        <taxon>Embryophyta</taxon>
        <taxon>Tracheophyta</taxon>
        <taxon>Spermatophyta</taxon>
        <taxon>Magnoliopsida</taxon>
        <taxon>eudicotyledons</taxon>
        <taxon>Gunneridae</taxon>
        <taxon>Pentapetalae</taxon>
        <taxon>rosids</taxon>
        <taxon>fabids</taxon>
        <taxon>Fabales</taxon>
        <taxon>Fabaceae</taxon>
        <taxon>Papilionoideae</taxon>
        <taxon>50 kb inversion clade</taxon>
        <taxon>NPAAA clade</taxon>
        <taxon>Hologalegina</taxon>
        <taxon>IRL clade</taxon>
        <taxon>Fabeae</taxon>
        <taxon>Lathyrus</taxon>
    </lineage>
</organism>
<proteinExistence type="inferred from homology"/>
<accession>A0A9D4VN55</accession>
<reference evidence="2 3" key="1">
    <citation type="journal article" date="2022" name="Nat. Genet.">
        <title>Improved pea reference genome and pan-genome highlight genomic features and evolutionary characteristics.</title>
        <authorList>
            <person name="Yang T."/>
            <person name="Liu R."/>
            <person name="Luo Y."/>
            <person name="Hu S."/>
            <person name="Wang D."/>
            <person name="Wang C."/>
            <person name="Pandey M.K."/>
            <person name="Ge S."/>
            <person name="Xu Q."/>
            <person name="Li N."/>
            <person name="Li G."/>
            <person name="Huang Y."/>
            <person name="Saxena R.K."/>
            <person name="Ji Y."/>
            <person name="Li M."/>
            <person name="Yan X."/>
            <person name="He Y."/>
            <person name="Liu Y."/>
            <person name="Wang X."/>
            <person name="Xiang C."/>
            <person name="Varshney R.K."/>
            <person name="Ding H."/>
            <person name="Gao S."/>
            <person name="Zong X."/>
        </authorList>
    </citation>
    <scope>NUCLEOTIDE SEQUENCE [LARGE SCALE GENOMIC DNA]</scope>
    <source>
        <strain evidence="2 3">cv. Zhongwan 6</strain>
    </source>
</reference>
<name>A0A9D4VN55_PEA</name>
<dbReference type="PANTHER" id="PTHR33732:SF9">
    <property type="entry name" value="REF_SRPP-LIKE PROTEIN OS05G0151300_LOC_OS05G05940"/>
    <property type="match status" value="1"/>
</dbReference>
<dbReference type="PANTHER" id="PTHR33732">
    <property type="entry name" value="REF/SRPP-LIKE PROTEIN OS05G0151300/LOC_OS05G05940"/>
    <property type="match status" value="1"/>
</dbReference>
<gene>
    <name evidence="2" type="ORF">KIW84_072935</name>
</gene>
<dbReference type="Pfam" id="PF05755">
    <property type="entry name" value="REF"/>
    <property type="match status" value="2"/>
</dbReference>
<comment type="similarity">
    <text evidence="1">Belongs to the REF/SRPP family.</text>
</comment>
<dbReference type="EMBL" id="JAMSHJ010000007">
    <property type="protein sequence ID" value="KAI5386591.1"/>
    <property type="molecule type" value="Genomic_DNA"/>
</dbReference>